<dbReference type="Proteomes" id="UP000275579">
    <property type="component" value="Chromosome"/>
</dbReference>
<organism evidence="2 3">
    <name type="scientific">Streptomyces lydicus</name>
    <dbReference type="NCBI Taxonomy" id="47763"/>
    <lineage>
        <taxon>Bacteria</taxon>
        <taxon>Bacillati</taxon>
        <taxon>Actinomycetota</taxon>
        <taxon>Actinomycetes</taxon>
        <taxon>Kitasatosporales</taxon>
        <taxon>Streptomycetaceae</taxon>
        <taxon>Streptomyces</taxon>
    </lineage>
</organism>
<gene>
    <name evidence="2" type="ORF">DDE74_20190</name>
</gene>
<accession>A0A3Q9K6G0</accession>
<evidence type="ECO:0000313" key="3">
    <source>
        <dbReference type="Proteomes" id="UP000275579"/>
    </source>
</evidence>
<proteinExistence type="predicted"/>
<evidence type="ECO:0000256" key="1">
    <source>
        <dbReference type="SAM" id="MobiDB-lite"/>
    </source>
</evidence>
<protein>
    <submittedName>
        <fullName evidence="2">Uncharacterized protein</fullName>
    </submittedName>
</protein>
<feature type="compositionally biased region" description="Basic residues" evidence="1">
    <location>
        <begin position="140"/>
        <end position="154"/>
    </location>
</feature>
<name>A0A3Q9K6G0_9ACTN</name>
<reference evidence="2 3" key="1">
    <citation type="submission" date="2018-04" db="EMBL/GenBank/DDBJ databases">
        <title>Complete genome sequences of Streptomyces lydicus strain WYEC and characterization of antagonistic properties of biological control agents.</title>
        <authorList>
            <person name="Mariita R.M."/>
            <person name="Sello J.K."/>
        </authorList>
    </citation>
    <scope>NUCLEOTIDE SEQUENCE [LARGE SCALE GENOMIC DNA]</scope>
    <source>
        <strain evidence="2 3">WYEC 108</strain>
    </source>
</reference>
<feature type="region of interest" description="Disordered" evidence="1">
    <location>
        <begin position="129"/>
        <end position="154"/>
    </location>
</feature>
<dbReference type="EMBL" id="CP029042">
    <property type="protein sequence ID" value="AZS72975.1"/>
    <property type="molecule type" value="Genomic_DNA"/>
</dbReference>
<dbReference type="AlphaFoldDB" id="A0A3Q9K6G0"/>
<evidence type="ECO:0000313" key="2">
    <source>
        <dbReference type="EMBL" id="AZS72975.1"/>
    </source>
</evidence>
<sequence>MGQESSVHTLGRGKLSLWDPQAGVLTGHRGRSAACGFVANLPPQGVDNGFVHRRADILSTARPQASRCCPQQSPASPHRCPLFGNTTPALTGPSESGHTKVVGWAVGNVGKAGDGTGEKYLSPVHRVCRTSGGPQNRPLIHGRHPQGRWTKNPR</sequence>